<name>A0A137P9P4_CONC2</name>
<dbReference type="OMA" id="WQARSET"/>
<proteinExistence type="inferred from homology"/>
<comment type="similarity">
    <text evidence="4">Belongs to the class-III pyridoxal-phosphate-dependent aminotransferase family.</text>
</comment>
<evidence type="ECO:0000313" key="5">
    <source>
        <dbReference type="EMBL" id="KXN71727.1"/>
    </source>
</evidence>
<keyword evidence="6" id="KW-1185">Reference proteome</keyword>
<dbReference type="Pfam" id="PF00202">
    <property type="entry name" value="Aminotran_3"/>
    <property type="match status" value="1"/>
</dbReference>
<organism evidence="5 6">
    <name type="scientific">Conidiobolus coronatus (strain ATCC 28846 / CBS 209.66 / NRRL 28638)</name>
    <name type="common">Delacroixia coronata</name>
    <dbReference type="NCBI Taxonomy" id="796925"/>
    <lineage>
        <taxon>Eukaryota</taxon>
        <taxon>Fungi</taxon>
        <taxon>Fungi incertae sedis</taxon>
        <taxon>Zoopagomycota</taxon>
        <taxon>Entomophthoromycotina</taxon>
        <taxon>Entomophthoromycetes</taxon>
        <taxon>Entomophthorales</taxon>
        <taxon>Ancylistaceae</taxon>
        <taxon>Conidiobolus</taxon>
    </lineage>
</organism>
<evidence type="ECO:0000313" key="6">
    <source>
        <dbReference type="Proteomes" id="UP000070444"/>
    </source>
</evidence>
<dbReference type="PANTHER" id="PTHR42684:SF3">
    <property type="entry name" value="ADENOSYLMETHIONINE-8-AMINO-7-OXONONANOATE AMINOTRANSFERASE"/>
    <property type="match status" value="1"/>
</dbReference>
<dbReference type="AlphaFoldDB" id="A0A137P9P4"/>
<feature type="non-terminal residue" evidence="5">
    <location>
        <position position="1"/>
    </location>
</feature>
<dbReference type="SUPFAM" id="SSF53383">
    <property type="entry name" value="PLP-dependent transferases"/>
    <property type="match status" value="1"/>
</dbReference>
<dbReference type="GO" id="GO:0004141">
    <property type="term" value="F:dethiobiotin synthase activity"/>
    <property type="evidence" value="ECO:0007669"/>
    <property type="project" value="TreeGrafter"/>
</dbReference>
<dbReference type="PROSITE" id="PS00600">
    <property type="entry name" value="AA_TRANSFER_CLASS_3"/>
    <property type="match status" value="1"/>
</dbReference>
<dbReference type="GO" id="GO:0030170">
    <property type="term" value="F:pyridoxal phosphate binding"/>
    <property type="evidence" value="ECO:0007669"/>
    <property type="project" value="InterPro"/>
</dbReference>
<dbReference type="GO" id="GO:0009102">
    <property type="term" value="P:biotin biosynthetic process"/>
    <property type="evidence" value="ECO:0007669"/>
    <property type="project" value="TreeGrafter"/>
</dbReference>
<gene>
    <name evidence="5" type="ORF">CONCODRAFT_145469</name>
</gene>
<dbReference type="InterPro" id="IPR049704">
    <property type="entry name" value="Aminotrans_3_PPA_site"/>
</dbReference>
<keyword evidence="4" id="KW-0663">Pyridoxal phosphate</keyword>
<evidence type="ECO:0000256" key="2">
    <source>
        <dbReference type="ARBA" id="ARBA00022576"/>
    </source>
</evidence>
<comment type="subcellular location">
    <subcellularLocation>
        <location evidence="1">Mitochondrion</location>
    </subcellularLocation>
</comment>
<protein>
    <submittedName>
        <fullName evidence="5">PLP-dependent transferase</fullName>
    </submittedName>
</protein>
<dbReference type="Proteomes" id="UP000070444">
    <property type="component" value="Unassembled WGS sequence"/>
</dbReference>
<dbReference type="EMBL" id="KQ964468">
    <property type="protein sequence ID" value="KXN71727.1"/>
    <property type="molecule type" value="Genomic_DNA"/>
</dbReference>
<dbReference type="PANTHER" id="PTHR42684">
    <property type="entry name" value="ADENOSYLMETHIONINE-8-AMINO-7-OXONONANOATE AMINOTRANSFERASE"/>
    <property type="match status" value="1"/>
</dbReference>
<sequence>KYTETHYNTIYPQDKSRNTSKGKLRIIGLEGAYHGDTMGSMDAANPNHYNEQVHWYNPKGFWFDPPTIMKTSNGYTISLPSNIKNDNADTSLSSYESIFDSNRDSSNLATIYRKHIVQQLNKAVEDGYRFGALVLEPVIMGSAGMLFVDPLFQRTLVNVVRELYPVPVLLDEVFTGFFRTGPPTASRLLNVDPDIAVFSKSLTGGLVPLSATLTNETIFKEFEGPAKTDALLHGHSYTAYPIGCEVARKSIELYSRMYPRNCPVNTQPSSKWSEELVDKLISNPQIKGAFRLGTILVYELQDDQTSGYNSTKANKLLRWYHHHVTSPTDTDNFPELFIRPLGNRLYFMMSHITSESQRKEVESSILQGLEHI</sequence>
<dbReference type="OrthoDB" id="425114at2759"/>
<evidence type="ECO:0000256" key="3">
    <source>
        <dbReference type="ARBA" id="ARBA00022679"/>
    </source>
</evidence>
<accession>A0A137P9P4</accession>
<dbReference type="STRING" id="796925.A0A137P9P4"/>
<reference evidence="5 6" key="1">
    <citation type="journal article" date="2015" name="Genome Biol. Evol.">
        <title>Phylogenomic analyses indicate that early fungi evolved digesting cell walls of algal ancestors of land plants.</title>
        <authorList>
            <person name="Chang Y."/>
            <person name="Wang S."/>
            <person name="Sekimoto S."/>
            <person name="Aerts A.L."/>
            <person name="Choi C."/>
            <person name="Clum A."/>
            <person name="LaButti K.M."/>
            <person name="Lindquist E.A."/>
            <person name="Yee Ngan C."/>
            <person name="Ohm R.A."/>
            <person name="Salamov A.A."/>
            <person name="Grigoriev I.V."/>
            <person name="Spatafora J.W."/>
            <person name="Berbee M.L."/>
        </authorList>
    </citation>
    <scope>NUCLEOTIDE SEQUENCE [LARGE SCALE GENOMIC DNA]</scope>
    <source>
        <strain evidence="5 6">NRRL 28638</strain>
    </source>
</reference>
<dbReference type="InterPro" id="IPR015424">
    <property type="entry name" value="PyrdxlP-dep_Trfase"/>
</dbReference>
<evidence type="ECO:0000256" key="1">
    <source>
        <dbReference type="ARBA" id="ARBA00004173"/>
    </source>
</evidence>
<dbReference type="InterPro" id="IPR005814">
    <property type="entry name" value="Aminotrans_3"/>
</dbReference>
<dbReference type="GO" id="GO:0005739">
    <property type="term" value="C:mitochondrion"/>
    <property type="evidence" value="ECO:0007669"/>
    <property type="project" value="UniProtKB-SubCell"/>
</dbReference>
<keyword evidence="3 5" id="KW-0808">Transferase</keyword>
<evidence type="ECO:0000256" key="4">
    <source>
        <dbReference type="RuleBase" id="RU003560"/>
    </source>
</evidence>
<dbReference type="Gene3D" id="3.40.640.10">
    <property type="entry name" value="Type I PLP-dependent aspartate aminotransferase-like (Major domain)"/>
    <property type="match status" value="1"/>
</dbReference>
<keyword evidence="2" id="KW-0032">Aminotransferase</keyword>
<dbReference type="InterPro" id="IPR015421">
    <property type="entry name" value="PyrdxlP-dep_Trfase_major"/>
</dbReference>
<dbReference type="GO" id="GO:0004015">
    <property type="term" value="F:adenosylmethionine-8-amino-7-oxononanoate transaminase activity"/>
    <property type="evidence" value="ECO:0007669"/>
    <property type="project" value="TreeGrafter"/>
</dbReference>